<keyword evidence="3" id="KW-1185">Reference proteome</keyword>
<organism evidence="2 3">
    <name type="scientific">Clostridium tepidiprofundi DSM 19306</name>
    <dbReference type="NCBI Taxonomy" id="1121338"/>
    <lineage>
        <taxon>Bacteria</taxon>
        <taxon>Bacillati</taxon>
        <taxon>Bacillota</taxon>
        <taxon>Clostridia</taxon>
        <taxon>Eubacteriales</taxon>
        <taxon>Clostridiaceae</taxon>
        <taxon>Clostridium</taxon>
    </lineage>
</organism>
<dbReference type="GO" id="GO:0005524">
    <property type="term" value="F:ATP binding"/>
    <property type="evidence" value="ECO:0007669"/>
    <property type="project" value="InterPro"/>
</dbReference>
<comment type="caution">
    <text evidence="2">The sequence shown here is derived from an EMBL/GenBank/DDBJ whole genome shotgun (WGS) entry which is preliminary data.</text>
</comment>
<dbReference type="GO" id="GO:0016301">
    <property type="term" value="F:kinase activity"/>
    <property type="evidence" value="ECO:0007669"/>
    <property type="project" value="InterPro"/>
</dbReference>
<protein>
    <submittedName>
        <fullName evidence="2">Phosphoenolpyruvate synthase</fullName>
    </submittedName>
</protein>
<dbReference type="AlphaFoldDB" id="A0A151B227"/>
<dbReference type="InterPro" id="IPR051549">
    <property type="entry name" value="PEP_Utilizing_Enz"/>
</dbReference>
<dbReference type="Pfam" id="PF01326">
    <property type="entry name" value="PPDK_N"/>
    <property type="match status" value="1"/>
</dbReference>
<dbReference type="OrthoDB" id="9765468at2"/>
<proteinExistence type="predicted"/>
<sequence>MISGPKGDRCMEREYKIFGCHEDIISADEIGNKGYYLSKIMGKCRVPEFIVLGADIFIQLLRLKENYELQKKITVAFINKLGILKELPIIQEQVMNMYIPENLKKQILQCISQNGVHEPFAVRSSTLKEDGENASSAGIFESYTNVGIEDLWEKIKKCWASMFSLKAVCYESMNQPIERDDCKMGVIIQSYKVGIKSGVIFSLNPVCPENGMLLEMVDGNGEKLMSGDCGATEMSLGFYNESINKCSKKQSEVWIEELMQISDSLRKEFQFETDIEWLITEERVLNILQCRAITSVEKTKKTEWIYELNEIDKINMREAGAQVKFIEKCKRKRLSLYVACKEAGVPNLKWFFIRYSDQTDVMELQNKICKECGNGYFAIRVNDMLTDFQCKGDQLAKMLLDILYITEMDCLTVSLNYIPENQFSVISSLDSVTQTVRIECVPGIMKGLKTGILVPSTYITNEEDEILSENREYYKECYALDFDMDVFYLKKYEQRIPDLSDAVRLISKYTRKLSEHFINGDIEWWICNDKVYASDYSLELNNDNKADENVINGIDTWISFGKVEGNIMLISYEEMQKLDKVSHSKAINADLCEENIHRIEVIDYLLEKARKRKMDFGKLVIGAKRPCLGLCPLIEYADSFVFEEASKLCHLSIILRERKIPAMKIGQDFKKLEDKKFYEI</sequence>
<dbReference type="EMBL" id="LTBA01000031">
    <property type="protein sequence ID" value="KYH33971.1"/>
    <property type="molecule type" value="Genomic_DNA"/>
</dbReference>
<dbReference type="Gene3D" id="3.30.470.20">
    <property type="entry name" value="ATP-grasp fold, B domain"/>
    <property type="match status" value="1"/>
</dbReference>
<feature type="domain" description="Pyruvate phosphate dikinase AMP/ATP-binding" evidence="1">
    <location>
        <begin position="28"/>
        <end position="234"/>
    </location>
</feature>
<reference evidence="2 3" key="1">
    <citation type="submission" date="2016-02" db="EMBL/GenBank/DDBJ databases">
        <title>Genome sequence of Clostridium tepidiprofundi DSM 19306.</title>
        <authorList>
            <person name="Poehlein A."/>
            <person name="Daniel R."/>
        </authorList>
    </citation>
    <scope>NUCLEOTIDE SEQUENCE [LARGE SCALE GENOMIC DNA]</scope>
    <source>
        <strain evidence="2 3">DSM 19306</strain>
    </source>
</reference>
<dbReference type="PATRIC" id="fig|1121338.3.peg.2202"/>
<dbReference type="STRING" id="1121338.CLTEP_21080"/>
<keyword evidence="2" id="KW-0670">Pyruvate</keyword>
<dbReference type="InterPro" id="IPR002192">
    <property type="entry name" value="PPDK_AMP/ATP-bd"/>
</dbReference>
<gene>
    <name evidence="2" type="ORF">CLTEP_21080</name>
</gene>
<evidence type="ECO:0000313" key="2">
    <source>
        <dbReference type="EMBL" id="KYH33971.1"/>
    </source>
</evidence>
<dbReference type="PANTHER" id="PTHR43615:SF1">
    <property type="entry name" value="PPDK_N DOMAIN-CONTAINING PROTEIN"/>
    <property type="match status" value="1"/>
</dbReference>
<evidence type="ECO:0000259" key="1">
    <source>
        <dbReference type="Pfam" id="PF01326"/>
    </source>
</evidence>
<dbReference type="SUPFAM" id="SSF56059">
    <property type="entry name" value="Glutathione synthetase ATP-binding domain-like"/>
    <property type="match status" value="1"/>
</dbReference>
<accession>A0A151B227</accession>
<dbReference type="InterPro" id="IPR013815">
    <property type="entry name" value="ATP_grasp_subdomain_1"/>
</dbReference>
<name>A0A151B227_9CLOT</name>
<dbReference type="PANTHER" id="PTHR43615">
    <property type="entry name" value="PHOSPHOENOLPYRUVATE SYNTHASE-RELATED"/>
    <property type="match status" value="1"/>
</dbReference>
<dbReference type="Proteomes" id="UP000075531">
    <property type="component" value="Unassembled WGS sequence"/>
</dbReference>
<dbReference type="Gene3D" id="3.30.1490.20">
    <property type="entry name" value="ATP-grasp fold, A domain"/>
    <property type="match status" value="1"/>
</dbReference>
<evidence type="ECO:0000313" key="3">
    <source>
        <dbReference type="Proteomes" id="UP000075531"/>
    </source>
</evidence>